<evidence type="ECO:0000256" key="4">
    <source>
        <dbReference type="ARBA" id="ARBA00022958"/>
    </source>
</evidence>
<protein>
    <submittedName>
        <fullName evidence="13">Potassium channel, subfamily K, member 7</fullName>
    </submittedName>
</protein>
<keyword evidence="2 9" id="KW-0813">Transport</keyword>
<dbReference type="InParanoid" id="A0A6P7KD64"/>
<evidence type="ECO:0000256" key="7">
    <source>
        <dbReference type="ARBA" id="ARBA00023136"/>
    </source>
</evidence>
<evidence type="ECO:0000256" key="1">
    <source>
        <dbReference type="ARBA" id="ARBA00004141"/>
    </source>
</evidence>
<evidence type="ECO:0000256" key="9">
    <source>
        <dbReference type="RuleBase" id="RU003857"/>
    </source>
</evidence>
<dbReference type="OrthoDB" id="297496at2759"/>
<dbReference type="GO" id="GO:0022841">
    <property type="term" value="F:potassium ion leak channel activity"/>
    <property type="evidence" value="ECO:0007669"/>
    <property type="project" value="TreeGrafter"/>
</dbReference>
<feature type="transmembrane region" description="Helical" evidence="10">
    <location>
        <begin position="174"/>
        <end position="197"/>
    </location>
</feature>
<comment type="similarity">
    <text evidence="9">Belongs to the two pore domain potassium channel (TC 1.A.1.8) family.</text>
</comment>
<dbReference type="Gene3D" id="1.10.287.70">
    <property type="match status" value="1"/>
</dbReference>
<dbReference type="GeneID" id="114451029"/>
<keyword evidence="6 9" id="KW-0406">Ion transport</keyword>
<evidence type="ECO:0000256" key="2">
    <source>
        <dbReference type="ARBA" id="ARBA00022448"/>
    </source>
</evidence>
<dbReference type="PANTHER" id="PTHR11003">
    <property type="entry name" value="POTASSIUM CHANNEL, SUBFAMILY K"/>
    <property type="match status" value="1"/>
</dbReference>
<evidence type="ECO:0000313" key="12">
    <source>
        <dbReference type="Proteomes" id="UP000515145"/>
    </source>
</evidence>
<feature type="transmembrane region" description="Helical" evidence="10">
    <location>
        <begin position="241"/>
        <end position="262"/>
    </location>
</feature>
<dbReference type="GO" id="GO:0015271">
    <property type="term" value="F:outward rectifier potassium channel activity"/>
    <property type="evidence" value="ECO:0007669"/>
    <property type="project" value="TreeGrafter"/>
</dbReference>
<comment type="subcellular location">
    <subcellularLocation>
        <location evidence="1">Membrane</location>
        <topology evidence="1">Multi-pass membrane protein</topology>
    </subcellularLocation>
</comment>
<dbReference type="AlphaFoldDB" id="A0A6P7KD64"/>
<dbReference type="CTD" id="10089"/>
<evidence type="ECO:0000256" key="6">
    <source>
        <dbReference type="ARBA" id="ARBA00023065"/>
    </source>
</evidence>
<dbReference type="InterPro" id="IPR001779">
    <property type="entry name" value="2pore_dom_K_chnl_TWIK1"/>
</dbReference>
<dbReference type="InterPro" id="IPR013099">
    <property type="entry name" value="K_chnl_dom"/>
</dbReference>
<dbReference type="GO" id="GO:0030322">
    <property type="term" value="P:stabilization of membrane potential"/>
    <property type="evidence" value="ECO:0007669"/>
    <property type="project" value="TreeGrafter"/>
</dbReference>
<feature type="transmembrane region" description="Helical" evidence="10">
    <location>
        <begin position="126"/>
        <end position="154"/>
    </location>
</feature>
<keyword evidence="7 10" id="KW-0472">Membrane</keyword>
<evidence type="ECO:0000313" key="13">
    <source>
        <dbReference type="RefSeq" id="XP_028285351.1"/>
    </source>
</evidence>
<evidence type="ECO:0000259" key="11">
    <source>
        <dbReference type="Pfam" id="PF07885"/>
    </source>
</evidence>
<dbReference type="GO" id="GO:0005886">
    <property type="term" value="C:plasma membrane"/>
    <property type="evidence" value="ECO:0007669"/>
    <property type="project" value="TreeGrafter"/>
</dbReference>
<evidence type="ECO:0000256" key="10">
    <source>
        <dbReference type="SAM" id="Phobius"/>
    </source>
</evidence>
<evidence type="ECO:0000256" key="8">
    <source>
        <dbReference type="ARBA" id="ARBA00023303"/>
    </source>
</evidence>
<keyword evidence="8 9" id="KW-0407">Ion channel</keyword>
<dbReference type="PRINTS" id="PR01333">
    <property type="entry name" value="2POREKCHANEL"/>
</dbReference>
<feature type="domain" description="Potassium channel" evidence="11">
    <location>
        <begin position="187"/>
        <end position="263"/>
    </location>
</feature>
<dbReference type="Proteomes" id="UP000515145">
    <property type="component" value="Chromosome 18"/>
</dbReference>
<dbReference type="PRINTS" id="PR01096">
    <property type="entry name" value="TWIK1CHANNEL"/>
</dbReference>
<proteinExistence type="inferred from homology"/>
<dbReference type="PRINTS" id="PR01586">
    <property type="entry name" value="TWIKCHANNEL"/>
</dbReference>
<evidence type="ECO:0000256" key="3">
    <source>
        <dbReference type="ARBA" id="ARBA00022692"/>
    </source>
</evidence>
<dbReference type="RefSeq" id="XP_028285351.1">
    <property type="nucleotide sequence ID" value="XM_028429550.1"/>
</dbReference>
<keyword evidence="5 10" id="KW-1133">Transmembrane helix</keyword>
<organism evidence="12 13">
    <name type="scientific">Parambassis ranga</name>
    <name type="common">Indian glassy fish</name>
    <dbReference type="NCBI Taxonomy" id="210632"/>
    <lineage>
        <taxon>Eukaryota</taxon>
        <taxon>Metazoa</taxon>
        <taxon>Chordata</taxon>
        <taxon>Craniata</taxon>
        <taxon>Vertebrata</taxon>
        <taxon>Euteleostomi</taxon>
        <taxon>Actinopterygii</taxon>
        <taxon>Neopterygii</taxon>
        <taxon>Teleostei</taxon>
        <taxon>Neoteleostei</taxon>
        <taxon>Acanthomorphata</taxon>
        <taxon>Ovalentaria</taxon>
        <taxon>Ambassidae</taxon>
        <taxon>Parambassis</taxon>
    </lineage>
</organism>
<feature type="domain" description="Potassium channel" evidence="11">
    <location>
        <begin position="95"/>
        <end position="150"/>
    </location>
</feature>
<reference evidence="13" key="1">
    <citation type="submission" date="2025-08" db="UniProtKB">
        <authorList>
            <consortium name="RefSeq"/>
        </authorList>
    </citation>
    <scope>IDENTIFICATION</scope>
</reference>
<keyword evidence="4" id="KW-0630">Potassium</keyword>
<gene>
    <name evidence="13" type="primary">kcnk7</name>
</gene>
<evidence type="ECO:0000256" key="5">
    <source>
        <dbReference type="ARBA" id="ARBA00022989"/>
    </source>
</evidence>
<dbReference type="InterPro" id="IPR005408">
    <property type="entry name" value="2pore_dom_K_chnl_TWIK"/>
</dbReference>
<dbReference type="InterPro" id="IPR003280">
    <property type="entry name" value="2pore_dom_K_chnl"/>
</dbReference>
<feature type="transmembrane region" description="Helical" evidence="10">
    <location>
        <begin position="16"/>
        <end position="38"/>
    </location>
</feature>
<keyword evidence="3 9" id="KW-0812">Transmembrane</keyword>
<dbReference type="Pfam" id="PF07885">
    <property type="entry name" value="Ion_trans_2"/>
    <property type="match status" value="2"/>
</dbReference>
<dbReference type="SUPFAM" id="SSF81324">
    <property type="entry name" value="Voltage-gated potassium channels"/>
    <property type="match status" value="2"/>
</dbReference>
<accession>A0A6P7KD64</accession>
<dbReference type="PANTHER" id="PTHR11003:SF249">
    <property type="entry name" value="TWO PORE POTASSIUM CHANNEL PROTEIN SUP-9"/>
    <property type="match status" value="1"/>
</dbReference>
<keyword evidence="12" id="KW-1185">Reference proteome</keyword>
<name>A0A6P7KD64_9TELE</name>
<sequence length="323" mass="36088">MTLLLSSLGLLCQVNGFTLLVFCYLLYILLGGMVFKAVEKPVEERLRAEVEEFHRSFLLENPCVGESRLGELLDRALSAHQRDIAVLKADADERRYDFVSSFYFVVVTLTTMGSDSYTPKSDEAKLFCIFYCTFGIPLTLFLLTLLSSLLLPVVTHAPVRHLHTYWGFPHNHAVLIHALFLSVVVVALLFLLPALLVSAVEPDWSYLDALFFCFVTMSTVGQGESSLGRGWGQRAKDNLELLATCYLLVGLVLIITFKDTVLQVPQVRKVIRLLSGPHYAELDGVHLSELSEETCEEELQYSQSICTISSTPLDLQTVTPDTT</sequence>
<feature type="transmembrane region" description="Helical" evidence="10">
    <location>
        <begin position="204"/>
        <end position="221"/>
    </location>
</feature>